<dbReference type="PROSITE" id="PS00631">
    <property type="entry name" value="CYTOSOL_AP"/>
    <property type="match status" value="1"/>
</dbReference>
<keyword evidence="2 10" id="KW-0031">Aminopeptidase</keyword>
<dbReference type="Pfam" id="PF02789">
    <property type="entry name" value="Peptidase_M17_N"/>
    <property type="match status" value="1"/>
</dbReference>
<dbReference type="EMBL" id="JADKNH010000003">
    <property type="protein sequence ID" value="MBF4692737.1"/>
    <property type="molecule type" value="Genomic_DNA"/>
</dbReference>
<dbReference type="Gene3D" id="3.40.630.10">
    <property type="entry name" value="Zn peptidases"/>
    <property type="match status" value="1"/>
</dbReference>
<dbReference type="RefSeq" id="WP_194700977.1">
    <property type="nucleotide sequence ID" value="NZ_JADKNH010000003.1"/>
</dbReference>
<keyword evidence="4 10" id="KW-0378">Hydrolase</keyword>
<accession>A0ABR9ZQJ4</accession>
<dbReference type="Proteomes" id="UP000614200">
    <property type="component" value="Unassembled WGS sequence"/>
</dbReference>
<evidence type="ECO:0000256" key="2">
    <source>
        <dbReference type="ARBA" id="ARBA00022438"/>
    </source>
</evidence>
<evidence type="ECO:0000256" key="6">
    <source>
        <dbReference type="ARBA" id="ARBA00049972"/>
    </source>
</evidence>
<reference evidence="10 11" key="1">
    <citation type="submission" date="2020-11" db="EMBL/GenBank/DDBJ databases">
        <title>Fusibacter basophilias sp. nov.</title>
        <authorList>
            <person name="Qiu D."/>
        </authorList>
    </citation>
    <scope>NUCLEOTIDE SEQUENCE [LARGE SCALE GENOMIC DNA]</scope>
    <source>
        <strain evidence="10 11">Q10-2</strain>
    </source>
</reference>
<dbReference type="PANTHER" id="PTHR11963:SF23">
    <property type="entry name" value="CYTOSOL AMINOPEPTIDASE"/>
    <property type="match status" value="1"/>
</dbReference>
<feature type="domain" description="Cytosol aminopeptidase" evidence="9">
    <location>
        <begin position="338"/>
        <end position="345"/>
    </location>
</feature>
<dbReference type="SUPFAM" id="SSF53187">
    <property type="entry name" value="Zn-dependent exopeptidases"/>
    <property type="match status" value="1"/>
</dbReference>
<evidence type="ECO:0000256" key="4">
    <source>
        <dbReference type="ARBA" id="ARBA00022801"/>
    </source>
</evidence>
<dbReference type="PANTHER" id="PTHR11963">
    <property type="entry name" value="LEUCINE AMINOPEPTIDASE-RELATED"/>
    <property type="match status" value="1"/>
</dbReference>
<evidence type="ECO:0000259" key="9">
    <source>
        <dbReference type="PROSITE" id="PS00631"/>
    </source>
</evidence>
<comment type="function">
    <text evidence="6">Presumably involved in the processing and regular turnover of intracellular proteins. Catalyzes the removal of unsubstituted N-terminal amino acids from various peptides.</text>
</comment>
<dbReference type="Pfam" id="PF00883">
    <property type="entry name" value="Peptidase_M17"/>
    <property type="match status" value="1"/>
</dbReference>
<keyword evidence="11" id="KW-1185">Reference proteome</keyword>
<evidence type="ECO:0000313" key="11">
    <source>
        <dbReference type="Proteomes" id="UP000614200"/>
    </source>
</evidence>
<comment type="caution">
    <text evidence="10">The sequence shown here is derived from an EMBL/GenBank/DDBJ whole genome shotgun (WGS) entry which is preliminary data.</text>
</comment>
<dbReference type="InterPro" id="IPR008283">
    <property type="entry name" value="Peptidase_M17_N"/>
</dbReference>
<protein>
    <recommendedName>
        <fullName evidence="7">Probable cytosol aminopeptidase</fullName>
    </recommendedName>
    <alternativeName>
        <fullName evidence="8">Leucine aminopeptidase</fullName>
    </alternativeName>
    <alternativeName>
        <fullName evidence="5">Leucyl aminopeptidase</fullName>
    </alternativeName>
</protein>
<keyword evidence="3" id="KW-0645">Protease</keyword>
<dbReference type="GO" id="GO:0004177">
    <property type="term" value="F:aminopeptidase activity"/>
    <property type="evidence" value="ECO:0007669"/>
    <property type="project" value="UniProtKB-KW"/>
</dbReference>
<evidence type="ECO:0000256" key="5">
    <source>
        <dbReference type="ARBA" id="ARBA00033172"/>
    </source>
</evidence>
<evidence type="ECO:0000256" key="8">
    <source>
        <dbReference type="ARBA" id="ARBA00050061"/>
    </source>
</evidence>
<evidence type="ECO:0000256" key="1">
    <source>
        <dbReference type="ARBA" id="ARBA00009528"/>
    </source>
</evidence>
<sequence>MKFEIMDKISHIEDSIVLFMDETLAFSSDIPESLSLELSHYVSRLKSKKTYKGKIGEIHYGTIKVAQDYLDVAILGLGNYDTFSVIKLQNSLAEVFRNLKAKNTQSIFVIGEQLTHYMDSKRKRSILLSEVLVMADYEFSEYKSNFEPQAVENIFLLGDFDKNFVDEGIVLGESNKIARHLVNLPANKLTPIYLAELVKSYGNINGFEVTVDHKSEIEALEMSAFLEVAKGSSQPPVLITMRYTGHPESDHRLGFVGKGLTYDSGGLSIKSTSGMVTMKSDMGGAAAVIGAMIAISKLKLKVNVTAVVAACENMISGASYKPGDIISSMAKKSIFIGNTDAEGRLTLIDAVHYIIEKEAVSAVIDVATLTGAAIHCLGHDATCAVSNNDDYYEVVQKSFAKSNEHVWRLPILDEYKELLKHHEADLTNTAGSPGTITAGLFIGEFVHDKPWVHLDIAGTAFKDKQAGIFTKGGTGVATRPLYYVAKKFAAK</sequence>
<dbReference type="Gene3D" id="3.40.220.10">
    <property type="entry name" value="Leucine Aminopeptidase, subunit E, domain 1"/>
    <property type="match status" value="1"/>
</dbReference>
<evidence type="ECO:0000256" key="3">
    <source>
        <dbReference type="ARBA" id="ARBA00022670"/>
    </source>
</evidence>
<dbReference type="CDD" id="cd00433">
    <property type="entry name" value="Peptidase_M17"/>
    <property type="match status" value="1"/>
</dbReference>
<gene>
    <name evidence="10" type="ORF">ISU02_06385</name>
</gene>
<dbReference type="SUPFAM" id="SSF52949">
    <property type="entry name" value="Macro domain-like"/>
    <property type="match status" value="1"/>
</dbReference>
<evidence type="ECO:0000313" key="10">
    <source>
        <dbReference type="EMBL" id="MBF4692737.1"/>
    </source>
</evidence>
<comment type="similarity">
    <text evidence="1">Belongs to the peptidase M17 family.</text>
</comment>
<evidence type="ECO:0000256" key="7">
    <source>
        <dbReference type="ARBA" id="ARBA00050021"/>
    </source>
</evidence>
<proteinExistence type="inferred from homology"/>
<name>A0ABR9ZQJ4_9FIRM</name>
<dbReference type="PRINTS" id="PR00481">
    <property type="entry name" value="LAMNOPPTDASE"/>
</dbReference>
<dbReference type="InterPro" id="IPR011356">
    <property type="entry name" value="Leucine_aapep/pepB"/>
</dbReference>
<organism evidence="10 11">
    <name type="scientific">Fusibacter ferrireducens</name>
    <dbReference type="NCBI Taxonomy" id="2785058"/>
    <lineage>
        <taxon>Bacteria</taxon>
        <taxon>Bacillati</taxon>
        <taxon>Bacillota</taxon>
        <taxon>Clostridia</taxon>
        <taxon>Eubacteriales</taxon>
        <taxon>Eubacteriales Family XII. Incertae Sedis</taxon>
        <taxon>Fusibacter</taxon>
    </lineage>
</organism>
<dbReference type="InterPro" id="IPR043472">
    <property type="entry name" value="Macro_dom-like"/>
</dbReference>
<dbReference type="InterPro" id="IPR000819">
    <property type="entry name" value="Peptidase_M17_C"/>
</dbReference>
<dbReference type="NCBIfam" id="NF002083">
    <property type="entry name" value="PRK00913.3-5"/>
    <property type="match status" value="1"/>
</dbReference>